<dbReference type="Pfam" id="PF00356">
    <property type="entry name" value="LacI"/>
    <property type="match status" value="1"/>
</dbReference>
<dbReference type="SUPFAM" id="SSF47413">
    <property type="entry name" value="lambda repressor-like DNA-binding domains"/>
    <property type="match status" value="1"/>
</dbReference>
<dbReference type="PANTHER" id="PTHR30146">
    <property type="entry name" value="LACI-RELATED TRANSCRIPTIONAL REPRESSOR"/>
    <property type="match status" value="1"/>
</dbReference>
<accession>A0A7K3TBM0</accession>
<dbReference type="SMART" id="SM00354">
    <property type="entry name" value="HTH_LACI"/>
    <property type="match status" value="1"/>
</dbReference>
<dbReference type="Proteomes" id="UP000469943">
    <property type="component" value="Unassembled WGS sequence"/>
</dbReference>
<evidence type="ECO:0000256" key="3">
    <source>
        <dbReference type="ARBA" id="ARBA00023163"/>
    </source>
</evidence>
<protein>
    <submittedName>
        <fullName evidence="5">LacI family DNA-binding transcriptional regulator</fullName>
    </submittedName>
</protein>
<dbReference type="SUPFAM" id="SSF53822">
    <property type="entry name" value="Periplasmic binding protein-like I"/>
    <property type="match status" value="1"/>
</dbReference>
<dbReference type="InterPro" id="IPR028082">
    <property type="entry name" value="Peripla_BP_I"/>
</dbReference>
<dbReference type="PROSITE" id="PS50932">
    <property type="entry name" value="HTH_LACI_2"/>
    <property type="match status" value="1"/>
</dbReference>
<dbReference type="InterPro" id="IPR010982">
    <property type="entry name" value="Lambda_DNA-bd_dom_sf"/>
</dbReference>
<gene>
    <name evidence="5" type="ORF">GFD24_06955</name>
</gene>
<dbReference type="EMBL" id="WHZX01000004">
    <property type="protein sequence ID" value="NEG71941.1"/>
    <property type="molecule type" value="Genomic_DNA"/>
</dbReference>
<feature type="domain" description="HTH lacI-type" evidence="4">
    <location>
        <begin position="33"/>
        <end position="87"/>
    </location>
</feature>
<organism evidence="5 6">
    <name type="scientific">Bifidobacterium ramosum</name>
    <dbReference type="NCBI Taxonomy" id="1798158"/>
    <lineage>
        <taxon>Bacteria</taxon>
        <taxon>Bacillati</taxon>
        <taxon>Actinomycetota</taxon>
        <taxon>Actinomycetes</taxon>
        <taxon>Bifidobacteriales</taxon>
        <taxon>Bifidobacteriaceae</taxon>
        <taxon>Bifidobacterium</taxon>
    </lineage>
</organism>
<evidence type="ECO:0000256" key="2">
    <source>
        <dbReference type="ARBA" id="ARBA00023125"/>
    </source>
</evidence>
<keyword evidence="1" id="KW-0805">Transcription regulation</keyword>
<dbReference type="InterPro" id="IPR046335">
    <property type="entry name" value="LacI/GalR-like_sensor"/>
</dbReference>
<dbReference type="GO" id="GO:0000976">
    <property type="term" value="F:transcription cis-regulatory region binding"/>
    <property type="evidence" value="ECO:0007669"/>
    <property type="project" value="TreeGrafter"/>
</dbReference>
<dbReference type="AlphaFoldDB" id="A0A7K3TBM0"/>
<reference evidence="5 6" key="1">
    <citation type="submission" date="2019-10" db="EMBL/GenBank/DDBJ databases">
        <title>Bifidobacterium from non-human primates.</title>
        <authorList>
            <person name="Modesto M."/>
        </authorList>
    </citation>
    <scope>NUCLEOTIDE SEQUENCE [LARGE SCALE GENOMIC DNA]</scope>
    <source>
        <strain evidence="5 6">TREM</strain>
    </source>
</reference>
<dbReference type="CDD" id="cd06267">
    <property type="entry name" value="PBP1_LacI_sugar_binding-like"/>
    <property type="match status" value="1"/>
</dbReference>
<dbReference type="GO" id="GO:0003700">
    <property type="term" value="F:DNA-binding transcription factor activity"/>
    <property type="evidence" value="ECO:0007669"/>
    <property type="project" value="TreeGrafter"/>
</dbReference>
<dbReference type="CDD" id="cd01392">
    <property type="entry name" value="HTH_LacI"/>
    <property type="match status" value="1"/>
</dbReference>
<sequence length="373" mass="40156">MCGIPQPNDVRRAHTNARKTLEIMENTGAAIMVTIDDVAKAAGVSRATTSYALRGDPRIAPGTADKVRHAAARLHYTANLSARSLRSGRNGVIGVAIYELDRAYPSEMSAAMSREIARRGCQTIVQQTANSKEGEIAILQKITSQLCDGMIFSPGNVGDAELKYLSHGKPMVLLDDSSTAPVFDSVDTPCEEGAAQAIRHLAGVGCRDIVVIGPDYRLLDDEFARNGVEGRRLAGCISALEDVGMRVMPDMFVHTTWDAGSARRRAHELVRSGRRFDGAFCLTDTVAMGFIRGLADCGARVPDDVAVVGFDGVAEGASFVPSLTTISVDLEDLARKAIDLLMRRMCEDAGHPLPPRRVVAGYQLVERESTKRG</sequence>
<comment type="caution">
    <text evidence="5">The sequence shown here is derived from an EMBL/GenBank/DDBJ whole genome shotgun (WGS) entry which is preliminary data.</text>
</comment>
<dbReference type="PANTHER" id="PTHR30146:SF109">
    <property type="entry name" value="HTH-TYPE TRANSCRIPTIONAL REGULATOR GALS"/>
    <property type="match status" value="1"/>
</dbReference>
<dbReference type="Pfam" id="PF13377">
    <property type="entry name" value="Peripla_BP_3"/>
    <property type="match status" value="1"/>
</dbReference>
<evidence type="ECO:0000313" key="5">
    <source>
        <dbReference type="EMBL" id="NEG71941.1"/>
    </source>
</evidence>
<keyword evidence="3" id="KW-0804">Transcription</keyword>
<dbReference type="InterPro" id="IPR000843">
    <property type="entry name" value="HTH_LacI"/>
</dbReference>
<dbReference type="Gene3D" id="3.40.50.2300">
    <property type="match status" value="2"/>
</dbReference>
<keyword evidence="2 5" id="KW-0238">DNA-binding</keyword>
<evidence type="ECO:0000256" key="1">
    <source>
        <dbReference type="ARBA" id="ARBA00023015"/>
    </source>
</evidence>
<evidence type="ECO:0000313" key="6">
    <source>
        <dbReference type="Proteomes" id="UP000469943"/>
    </source>
</evidence>
<dbReference type="Gene3D" id="1.10.260.40">
    <property type="entry name" value="lambda repressor-like DNA-binding domains"/>
    <property type="match status" value="1"/>
</dbReference>
<name>A0A7K3TBM0_9BIFI</name>
<evidence type="ECO:0000259" key="4">
    <source>
        <dbReference type="PROSITE" id="PS50932"/>
    </source>
</evidence>
<proteinExistence type="predicted"/>